<sequence>MSNAYITYKNVNMDELKKRILLDIILDSSILPVCFSGQLIHGYVYLETKEALSIQILQVELLGRGVVVTPYKKIFSSKHFIKGWTKERKSLQQNFPSYQGVGCVISGINGPVDPEILQTRLKCKSMKGFNKLVPTFQTVNEEIYCSMNSNLIGGGMLNCVCDFLKISSFWK</sequence>
<dbReference type="AlphaFoldDB" id="A0A183NYE3"/>
<dbReference type="STRING" id="31246.A0A183NYE3"/>
<dbReference type="EMBL" id="UZAL01028012">
    <property type="protein sequence ID" value="VDP37713.1"/>
    <property type="molecule type" value="Genomic_DNA"/>
</dbReference>
<organism evidence="1 2">
    <name type="scientific">Schistosoma mattheei</name>
    <dbReference type="NCBI Taxonomy" id="31246"/>
    <lineage>
        <taxon>Eukaryota</taxon>
        <taxon>Metazoa</taxon>
        <taxon>Spiralia</taxon>
        <taxon>Lophotrochozoa</taxon>
        <taxon>Platyhelminthes</taxon>
        <taxon>Trematoda</taxon>
        <taxon>Digenea</taxon>
        <taxon>Strigeidida</taxon>
        <taxon>Schistosomatoidea</taxon>
        <taxon>Schistosomatidae</taxon>
        <taxon>Schistosoma</taxon>
    </lineage>
</organism>
<proteinExistence type="predicted"/>
<keyword evidence="2" id="KW-1185">Reference proteome</keyword>
<protein>
    <submittedName>
        <fullName evidence="1">Uncharacterized protein</fullName>
    </submittedName>
</protein>
<name>A0A183NYE3_9TREM</name>
<gene>
    <name evidence="1" type="ORF">SMTD_LOCUS7129</name>
</gene>
<accession>A0A183NYE3</accession>
<dbReference type="Proteomes" id="UP000269396">
    <property type="component" value="Unassembled WGS sequence"/>
</dbReference>
<reference evidence="1 2" key="1">
    <citation type="submission" date="2018-11" db="EMBL/GenBank/DDBJ databases">
        <authorList>
            <consortium name="Pathogen Informatics"/>
        </authorList>
    </citation>
    <scope>NUCLEOTIDE SEQUENCE [LARGE SCALE GENOMIC DNA]</scope>
    <source>
        <strain>Denwood</strain>
        <strain evidence="2">Zambia</strain>
    </source>
</reference>
<evidence type="ECO:0000313" key="1">
    <source>
        <dbReference type="EMBL" id="VDP37713.1"/>
    </source>
</evidence>
<evidence type="ECO:0000313" key="2">
    <source>
        <dbReference type="Proteomes" id="UP000269396"/>
    </source>
</evidence>